<gene>
    <name evidence="1" type="ORF">D9619_009118</name>
</gene>
<protein>
    <submittedName>
        <fullName evidence="1">Uncharacterized protein</fullName>
    </submittedName>
</protein>
<accession>A0A8H5BUD4</accession>
<comment type="caution">
    <text evidence="1">The sequence shown here is derived from an EMBL/GenBank/DDBJ whole genome shotgun (WGS) entry which is preliminary data.</text>
</comment>
<evidence type="ECO:0000313" key="1">
    <source>
        <dbReference type="EMBL" id="KAF5329750.1"/>
    </source>
</evidence>
<evidence type="ECO:0000313" key="2">
    <source>
        <dbReference type="Proteomes" id="UP000567179"/>
    </source>
</evidence>
<name>A0A8H5BUD4_9AGAR</name>
<organism evidence="1 2">
    <name type="scientific">Psilocybe cf. subviscida</name>
    <dbReference type="NCBI Taxonomy" id="2480587"/>
    <lineage>
        <taxon>Eukaryota</taxon>
        <taxon>Fungi</taxon>
        <taxon>Dikarya</taxon>
        <taxon>Basidiomycota</taxon>
        <taxon>Agaricomycotina</taxon>
        <taxon>Agaricomycetes</taxon>
        <taxon>Agaricomycetidae</taxon>
        <taxon>Agaricales</taxon>
        <taxon>Agaricineae</taxon>
        <taxon>Strophariaceae</taxon>
        <taxon>Psilocybe</taxon>
    </lineage>
</organism>
<dbReference type="Proteomes" id="UP000567179">
    <property type="component" value="Unassembled WGS sequence"/>
</dbReference>
<keyword evidence="2" id="KW-1185">Reference proteome</keyword>
<dbReference type="EMBL" id="JAACJJ010000002">
    <property type="protein sequence ID" value="KAF5329750.1"/>
    <property type="molecule type" value="Genomic_DNA"/>
</dbReference>
<dbReference type="AlphaFoldDB" id="A0A8H5BUD4"/>
<reference evidence="1 2" key="1">
    <citation type="journal article" date="2020" name="ISME J.">
        <title>Uncovering the hidden diversity of litter-decomposition mechanisms in mushroom-forming fungi.</title>
        <authorList>
            <person name="Floudas D."/>
            <person name="Bentzer J."/>
            <person name="Ahren D."/>
            <person name="Johansson T."/>
            <person name="Persson P."/>
            <person name="Tunlid A."/>
        </authorList>
    </citation>
    <scope>NUCLEOTIDE SEQUENCE [LARGE SCALE GENOMIC DNA]</scope>
    <source>
        <strain evidence="1 2">CBS 101986</strain>
    </source>
</reference>
<proteinExistence type="predicted"/>
<sequence>MEYPGSNSSATSLELECNHTQPFTRTRQLANYACSLNPSEPTIGLDDFLAYYTPVHINEENNEKETSSVLETNKKVEVTMSLGLSVSSVLKQI</sequence>